<dbReference type="RefSeq" id="WP_210029698.1">
    <property type="nucleotide sequence ID" value="NZ_JAGINU010000001.1"/>
</dbReference>
<name>A0ABS4VX49_9PSEU</name>
<protein>
    <recommendedName>
        <fullName evidence="1">DUF1918 domain-containing protein</fullName>
    </recommendedName>
</protein>
<sequence>MQAAVGDRIIIESATLGRSARFGEVLAVLGEQEGPPYRIRWDDGTESLYCPGPDARVRTISSAVESV</sequence>
<dbReference type="SUPFAM" id="SSF50118">
    <property type="entry name" value="Cell growth inhibitor/plasmid maintenance toxic component"/>
    <property type="match status" value="1"/>
</dbReference>
<dbReference type="Gene3D" id="2.30.30.440">
    <property type="entry name" value="Domain of unknown function DUF1918"/>
    <property type="match status" value="1"/>
</dbReference>
<accession>A0ABS4VX49</accession>
<organism evidence="2 3">
    <name type="scientific">Pseudonocardia parietis</name>
    <dbReference type="NCBI Taxonomy" id="570936"/>
    <lineage>
        <taxon>Bacteria</taxon>
        <taxon>Bacillati</taxon>
        <taxon>Actinomycetota</taxon>
        <taxon>Actinomycetes</taxon>
        <taxon>Pseudonocardiales</taxon>
        <taxon>Pseudonocardiaceae</taxon>
        <taxon>Pseudonocardia</taxon>
    </lineage>
</organism>
<dbReference type="EMBL" id="JAGINU010000001">
    <property type="protein sequence ID" value="MBP2368492.1"/>
    <property type="molecule type" value="Genomic_DNA"/>
</dbReference>
<evidence type="ECO:0000313" key="2">
    <source>
        <dbReference type="EMBL" id="MBP2368492.1"/>
    </source>
</evidence>
<evidence type="ECO:0000313" key="3">
    <source>
        <dbReference type="Proteomes" id="UP001519295"/>
    </source>
</evidence>
<proteinExistence type="predicted"/>
<keyword evidence="3" id="KW-1185">Reference proteome</keyword>
<comment type="caution">
    <text evidence="2">The sequence shown here is derived from an EMBL/GenBank/DDBJ whole genome shotgun (WGS) entry which is preliminary data.</text>
</comment>
<dbReference type="InterPro" id="IPR015035">
    <property type="entry name" value="DUF1918"/>
</dbReference>
<dbReference type="Pfam" id="PF08940">
    <property type="entry name" value="DUF1918"/>
    <property type="match status" value="1"/>
</dbReference>
<reference evidence="2 3" key="1">
    <citation type="submission" date="2021-03" db="EMBL/GenBank/DDBJ databases">
        <title>Sequencing the genomes of 1000 actinobacteria strains.</title>
        <authorList>
            <person name="Klenk H.-P."/>
        </authorList>
    </citation>
    <scope>NUCLEOTIDE SEQUENCE [LARGE SCALE GENOMIC DNA]</scope>
    <source>
        <strain evidence="2 3">DSM 45256</strain>
    </source>
</reference>
<evidence type="ECO:0000259" key="1">
    <source>
        <dbReference type="Pfam" id="PF08940"/>
    </source>
</evidence>
<gene>
    <name evidence="2" type="ORF">JOF36_004188</name>
</gene>
<dbReference type="Proteomes" id="UP001519295">
    <property type="component" value="Unassembled WGS sequence"/>
</dbReference>
<feature type="domain" description="DUF1918" evidence="1">
    <location>
        <begin position="1"/>
        <end position="57"/>
    </location>
</feature>